<evidence type="ECO:0000313" key="8">
    <source>
        <dbReference type="Proteomes" id="UP001220940"/>
    </source>
</evidence>
<comment type="catalytic activity">
    <reaction evidence="5">
        <text>L-glutaminyl-[peptide chain release factor] + S-adenosyl-L-methionine = N(5)-methyl-L-glutaminyl-[peptide chain release factor] + S-adenosyl-L-homocysteine + H(+)</text>
        <dbReference type="Rhea" id="RHEA:42896"/>
        <dbReference type="Rhea" id="RHEA-COMP:10271"/>
        <dbReference type="Rhea" id="RHEA-COMP:10272"/>
        <dbReference type="ChEBI" id="CHEBI:15378"/>
        <dbReference type="ChEBI" id="CHEBI:30011"/>
        <dbReference type="ChEBI" id="CHEBI:57856"/>
        <dbReference type="ChEBI" id="CHEBI:59789"/>
        <dbReference type="ChEBI" id="CHEBI:61891"/>
        <dbReference type="EC" id="2.1.1.297"/>
    </reaction>
</comment>
<dbReference type="PROSITE" id="PS00092">
    <property type="entry name" value="N6_MTASE"/>
    <property type="match status" value="1"/>
</dbReference>
<dbReference type="CDD" id="cd02440">
    <property type="entry name" value="AdoMet_MTases"/>
    <property type="match status" value="1"/>
</dbReference>
<sequence>MTFHELINYLSNHYEKYQENYSWLFFLLIKHHSKKIKDKTDLITNRDQLIDFDFDLFINDCNKVYKDKYPVEYITQEIEINDLNLFVDENVLIPRHDTNTVINNFLEVINSRNDIKNVLDICAGSGLIALTIKNRNDKYEVYGSDISKSAVKIANFNAVKNLLNVKFYVADYLEILNKLPEEIDAIIINPPYLDEELKTNYIKEISYEPFNALFAKNNGTFFYEEIFKYITTNKNNIKVLCMEFSELIFDKTSDLLKKYNLYEKTSFFRDDNNKLRGFIIQWKY</sequence>
<keyword evidence="2 7" id="KW-0489">Methyltransferase</keyword>
<dbReference type="GO" id="GO:0032259">
    <property type="term" value="P:methylation"/>
    <property type="evidence" value="ECO:0007669"/>
    <property type="project" value="UniProtKB-KW"/>
</dbReference>
<dbReference type="InterPro" id="IPR029063">
    <property type="entry name" value="SAM-dependent_MTases_sf"/>
</dbReference>
<comment type="caution">
    <text evidence="7">The sequence shown here is derived from an EMBL/GenBank/DDBJ whole genome shotgun (WGS) entry which is preliminary data.</text>
</comment>
<proteinExistence type="predicted"/>
<organism evidence="7 8">
    <name type="scientific">Mycoplasma bradburyae</name>
    <dbReference type="NCBI Taxonomy" id="2963128"/>
    <lineage>
        <taxon>Bacteria</taxon>
        <taxon>Bacillati</taxon>
        <taxon>Mycoplasmatota</taxon>
        <taxon>Mollicutes</taxon>
        <taxon>Mycoplasmataceae</taxon>
        <taxon>Mycoplasma</taxon>
    </lineage>
</organism>
<keyword evidence="4" id="KW-0949">S-adenosyl-L-methionine</keyword>
<evidence type="ECO:0000256" key="4">
    <source>
        <dbReference type="ARBA" id="ARBA00022691"/>
    </source>
</evidence>
<dbReference type="Proteomes" id="UP001220940">
    <property type="component" value="Unassembled WGS sequence"/>
</dbReference>
<evidence type="ECO:0000256" key="3">
    <source>
        <dbReference type="ARBA" id="ARBA00022679"/>
    </source>
</evidence>
<dbReference type="RefSeq" id="WP_255034786.1">
    <property type="nucleotide sequence ID" value="NZ_CP101414.1"/>
</dbReference>
<keyword evidence="3" id="KW-0808">Transferase</keyword>
<dbReference type="EMBL" id="JAJHZM010000002">
    <property type="protein sequence ID" value="MDC4181705.1"/>
    <property type="molecule type" value="Genomic_DNA"/>
</dbReference>
<evidence type="ECO:0000256" key="1">
    <source>
        <dbReference type="ARBA" id="ARBA00012771"/>
    </source>
</evidence>
<name>A0ABT5G9V1_9MOLU</name>
<dbReference type="InterPro" id="IPR050320">
    <property type="entry name" value="N5-glutamine_MTase"/>
</dbReference>
<protein>
    <recommendedName>
        <fullName evidence="1">peptide chain release factor N(5)-glutamine methyltransferase</fullName>
        <ecNumber evidence="1">2.1.1.297</ecNumber>
    </recommendedName>
</protein>
<reference evidence="7" key="1">
    <citation type="submission" date="2021-11" db="EMBL/GenBank/DDBJ databases">
        <title>Description of Mycoplasma bradburyaesp. nov.from sea birds: a tribute to a great mycoplasmologist.</title>
        <authorList>
            <person name="Ramirez A.S."/>
            <person name="Poveda C."/>
            <person name="Suarez-Perez A."/>
            <person name="Rosales R.S."/>
            <person name="Dijkman R."/>
            <person name="Feberwee A."/>
            <person name="Spergser J."/>
            <person name="Szostak M.P."/>
            <person name="Ressel L."/>
            <person name="Calabuig P."/>
            <person name="Catania S."/>
            <person name="Gobbo F."/>
            <person name="Timofte D."/>
            <person name="Poveda J.B."/>
        </authorList>
    </citation>
    <scope>NUCLEOTIDE SEQUENCE [LARGE SCALE GENOMIC DNA]</scope>
    <source>
        <strain evidence="7">T158</strain>
    </source>
</reference>
<dbReference type="InterPro" id="IPR004556">
    <property type="entry name" value="HemK-like"/>
</dbReference>
<gene>
    <name evidence="7" type="ORF">LNO68_00670</name>
</gene>
<dbReference type="InterPro" id="IPR002052">
    <property type="entry name" value="DNA_methylase_N6_adenine_CS"/>
</dbReference>
<evidence type="ECO:0000313" key="7">
    <source>
        <dbReference type="EMBL" id="MDC4181705.1"/>
    </source>
</evidence>
<dbReference type="NCBIfam" id="TIGR00536">
    <property type="entry name" value="hemK_fam"/>
    <property type="match status" value="1"/>
</dbReference>
<accession>A0ABT5G9V1</accession>
<feature type="domain" description="Methyltransferase small" evidence="6">
    <location>
        <begin position="105"/>
        <end position="199"/>
    </location>
</feature>
<dbReference type="EC" id="2.1.1.297" evidence="1"/>
<evidence type="ECO:0000259" key="6">
    <source>
        <dbReference type="Pfam" id="PF05175"/>
    </source>
</evidence>
<dbReference type="InterPro" id="IPR007848">
    <property type="entry name" value="Small_mtfrase_dom"/>
</dbReference>
<dbReference type="SUPFAM" id="SSF53335">
    <property type="entry name" value="S-adenosyl-L-methionine-dependent methyltransferases"/>
    <property type="match status" value="1"/>
</dbReference>
<dbReference type="PANTHER" id="PTHR18895:SF74">
    <property type="entry name" value="MTRF1L RELEASE FACTOR GLUTAMINE METHYLTRANSFERASE"/>
    <property type="match status" value="1"/>
</dbReference>
<evidence type="ECO:0000256" key="5">
    <source>
        <dbReference type="ARBA" id="ARBA00048391"/>
    </source>
</evidence>
<keyword evidence="8" id="KW-1185">Reference proteome</keyword>
<dbReference type="GO" id="GO:0008168">
    <property type="term" value="F:methyltransferase activity"/>
    <property type="evidence" value="ECO:0007669"/>
    <property type="project" value="UniProtKB-KW"/>
</dbReference>
<dbReference type="Pfam" id="PF05175">
    <property type="entry name" value="MTS"/>
    <property type="match status" value="1"/>
</dbReference>
<dbReference type="Gene3D" id="3.40.50.150">
    <property type="entry name" value="Vaccinia Virus protein VP39"/>
    <property type="match status" value="1"/>
</dbReference>
<evidence type="ECO:0000256" key="2">
    <source>
        <dbReference type="ARBA" id="ARBA00022603"/>
    </source>
</evidence>
<dbReference type="PANTHER" id="PTHR18895">
    <property type="entry name" value="HEMK METHYLTRANSFERASE"/>
    <property type="match status" value="1"/>
</dbReference>